<dbReference type="EMBL" id="MU274918">
    <property type="protein sequence ID" value="KAI0087369.1"/>
    <property type="molecule type" value="Genomic_DNA"/>
</dbReference>
<name>A0ACB8TZW8_9APHY</name>
<organism evidence="1 2">
    <name type="scientific">Irpex rosettiformis</name>
    <dbReference type="NCBI Taxonomy" id="378272"/>
    <lineage>
        <taxon>Eukaryota</taxon>
        <taxon>Fungi</taxon>
        <taxon>Dikarya</taxon>
        <taxon>Basidiomycota</taxon>
        <taxon>Agaricomycotina</taxon>
        <taxon>Agaricomycetes</taxon>
        <taxon>Polyporales</taxon>
        <taxon>Irpicaceae</taxon>
        <taxon>Irpex</taxon>
    </lineage>
</organism>
<evidence type="ECO:0000313" key="2">
    <source>
        <dbReference type="Proteomes" id="UP001055072"/>
    </source>
</evidence>
<dbReference type="Proteomes" id="UP001055072">
    <property type="component" value="Unassembled WGS sequence"/>
</dbReference>
<comment type="caution">
    <text evidence="1">The sequence shown here is derived from an EMBL/GenBank/DDBJ whole genome shotgun (WGS) entry which is preliminary data.</text>
</comment>
<proteinExistence type="predicted"/>
<reference evidence="1" key="1">
    <citation type="journal article" date="2021" name="Environ. Microbiol.">
        <title>Gene family expansions and transcriptome signatures uncover fungal adaptations to wood decay.</title>
        <authorList>
            <person name="Hage H."/>
            <person name="Miyauchi S."/>
            <person name="Viragh M."/>
            <person name="Drula E."/>
            <person name="Min B."/>
            <person name="Chaduli D."/>
            <person name="Navarro D."/>
            <person name="Favel A."/>
            <person name="Norest M."/>
            <person name="Lesage-Meessen L."/>
            <person name="Balint B."/>
            <person name="Merenyi Z."/>
            <person name="de Eugenio L."/>
            <person name="Morin E."/>
            <person name="Martinez A.T."/>
            <person name="Baldrian P."/>
            <person name="Stursova M."/>
            <person name="Martinez M.J."/>
            <person name="Novotny C."/>
            <person name="Magnuson J.K."/>
            <person name="Spatafora J.W."/>
            <person name="Maurice S."/>
            <person name="Pangilinan J."/>
            <person name="Andreopoulos W."/>
            <person name="LaButti K."/>
            <person name="Hundley H."/>
            <person name="Na H."/>
            <person name="Kuo A."/>
            <person name="Barry K."/>
            <person name="Lipzen A."/>
            <person name="Henrissat B."/>
            <person name="Riley R."/>
            <person name="Ahrendt S."/>
            <person name="Nagy L.G."/>
            <person name="Grigoriev I.V."/>
            <person name="Martin F."/>
            <person name="Rosso M.N."/>
        </authorList>
    </citation>
    <scope>NUCLEOTIDE SEQUENCE</scope>
    <source>
        <strain evidence="1">CBS 384.51</strain>
    </source>
</reference>
<keyword evidence="2" id="KW-1185">Reference proteome</keyword>
<gene>
    <name evidence="1" type="ORF">BDY19DRAFT_955363</name>
</gene>
<sequence>MSCARSTAGVHAQIAGLYLAIVMILVNHQRSTQVLVSTDFVNKNVNNCPDKAAPLSYIIFAGGPVGEKWT</sequence>
<protein>
    <submittedName>
        <fullName evidence="1">Uncharacterized protein</fullName>
    </submittedName>
</protein>
<evidence type="ECO:0000313" key="1">
    <source>
        <dbReference type="EMBL" id="KAI0087369.1"/>
    </source>
</evidence>
<accession>A0ACB8TZW8</accession>